<dbReference type="GO" id="GO:0005886">
    <property type="term" value="C:plasma membrane"/>
    <property type="evidence" value="ECO:0007669"/>
    <property type="project" value="UniProtKB-SubCell"/>
</dbReference>
<keyword evidence="6 7" id="KW-0472">Membrane</keyword>
<dbReference type="Proteomes" id="UP001200642">
    <property type="component" value="Unassembled WGS sequence"/>
</dbReference>
<dbReference type="Pfam" id="PF02554">
    <property type="entry name" value="CstA"/>
    <property type="match status" value="2"/>
</dbReference>
<evidence type="ECO:0000256" key="7">
    <source>
        <dbReference type="SAM" id="Phobius"/>
    </source>
</evidence>
<dbReference type="AlphaFoldDB" id="A0AAE3JPP2"/>
<sequence>MISFLLSIIVLILGYFVYGRFIEKVFGVAKNRQTAAVRLRDNVDFVPLPTWKIFLIQFLNIAGLGPIFGAIAGAMFGPSAFLWIVLGSIFAGIVHDYFSGMLSLRHDGLSISEVVGIYLGPRLKQFMRFFTVVLLIFVGTVFLVGPAKIIDGMTDNMWGIWGWTSVILAYYILSTLLPIDKIISRLYPIFGVAMFLMALGLLVALFFGDYHIPELIPSNIRNMTTSPEATPLFPILFVTIACGAISGFHSTQSPLMARCMKNESLGRKIFAGTMITEGIVALIWAAAAMTFFGNVEGLNGAMAVNGNNAAWAANEISLNMLGKVGGILALLGIVAAPITSGDTAFRSARLILADVFATDQKKLKNRLYISIPLFVVAFALTQMDFGVIWRYFAWSNQTLAVIVLWAITAYLVFENKAYWVSLVPAIFMSMVCSTYILIAPEGFQLEHDLAYILGFLCTLCIGLLFWRYVAKSKSAYVVS</sequence>
<comment type="similarity">
    <text evidence="2">Belongs to the peptide transporter carbon starvation (CstA) (TC 2.A.114) family.</text>
</comment>
<feature type="transmembrane region" description="Helical" evidence="7">
    <location>
        <begin position="419"/>
        <end position="438"/>
    </location>
</feature>
<keyword evidence="5 7" id="KW-1133">Transmembrane helix</keyword>
<feature type="transmembrane region" description="Helical" evidence="7">
    <location>
        <begin position="80"/>
        <end position="98"/>
    </location>
</feature>
<dbReference type="PANTHER" id="PTHR30252:SF4">
    <property type="entry name" value="CARBON STARVATION"/>
    <property type="match status" value="1"/>
</dbReference>
<protein>
    <submittedName>
        <fullName evidence="9">Carbon starvation protein A</fullName>
    </submittedName>
</protein>
<reference evidence="9" key="1">
    <citation type="submission" date="2023-02" db="EMBL/GenBank/DDBJ databases">
        <title>Genome of Flavobacteriaceae gen. nov. sp. strain F89.</title>
        <authorList>
            <person name="Wang Y."/>
        </authorList>
    </citation>
    <scope>NUCLEOTIDE SEQUENCE</scope>
    <source>
        <strain evidence="9">F89</strain>
    </source>
</reference>
<feature type="transmembrane region" description="Helical" evidence="7">
    <location>
        <begin position="366"/>
        <end position="385"/>
    </location>
</feature>
<feature type="transmembrane region" description="Helical" evidence="7">
    <location>
        <begin position="269"/>
        <end position="292"/>
    </location>
</feature>
<keyword evidence="3" id="KW-1003">Cell membrane</keyword>
<keyword evidence="4 7" id="KW-0812">Transmembrane</keyword>
<feature type="domain" description="CstA N-terminal" evidence="8">
    <location>
        <begin position="4"/>
        <end position="143"/>
    </location>
</feature>
<feature type="transmembrane region" description="Helical" evidence="7">
    <location>
        <begin position="158"/>
        <end position="179"/>
    </location>
</feature>
<organism evidence="9 10">
    <name type="scientific">Cerina litoralis</name>
    <dbReference type="NCBI Taxonomy" id="2874477"/>
    <lineage>
        <taxon>Bacteria</taxon>
        <taxon>Pseudomonadati</taxon>
        <taxon>Bacteroidota</taxon>
        <taxon>Flavobacteriia</taxon>
        <taxon>Flavobacteriales</taxon>
        <taxon>Flavobacteriaceae</taxon>
        <taxon>Cerina</taxon>
    </lineage>
</organism>
<feature type="transmembrane region" description="Helical" evidence="7">
    <location>
        <begin position="6"/>
        <end position="22"/>
    </location>
</feature>
<name>A0AAE3JPP2_9FLAO</name>
<feature type="transmembrane region" description="Helical" evidence="7">
    <location>
        <begin position="53"/>
        <end position="74"/>
    </location>
</feature>
<feature type="transmembrane region" description="Helical" evidence="7">
    <location>
        <begin position="450"/>
        <end position="469"/>
    </location>
</feature>
<dbReference type="EMBL" id="JAIRBC010000014">
    <property type="protein sequence ID" value="MCG2461251.1"/>
    <property type="molecule type" value="Genomic_DNA"/>
</dbReference>
<comment type="caution">
    <text evidence="9">The sequence shown here is derived from an EMBL/GenBank/DDBJ whole genome shotgun (WGS) entry which is preliminary data.</text>
</comment>
<dbReference type="RefSeq" id="WP_317902397.1">
    <property type="nucleotide sequence ID" value="NZ_JAIRBC010000014.1"/>
</dbReference>
<feature type="transmembrane region" description="Helical" evidence="7">
    <location>
        <begin position="228"/>
        <end position="248"/>
    </location>
</feature>
<evidence type="ECO:0000259" key="8">
    <source>
        <dbReference type="Pfam" id="PF02554"/>
    </source>
</evidence>
<dbReference type="GO" id="GO:0009267">
    <property type="term" value="P:cellular response to starvation"/>
    <property type="evidence" value="ECO:0007669"/>
    <property type="project" value="InterPro"/>
</dbReference>
<evidence type="ECO:0000313" key="9">
    <source>
        <dbReference type="EMBL" id="MCG2461251.1"/>
    </source>
</evidence>
<evidence type="ECO:0000256" key="2">
    <source>
        <dbReference type="ARBA" id="ARBA00007755"/>
    </source>
</evidence>
<evidence type="ECO:0000256" key="1">
    <source>
        <dbReference type="ARBA" id="ARBA00004651"/>
    </source>
</evidence>
<dbReference type="PANTHER" id="PTHR30252">
    <property type="entry name" value="INNER MEMBRANE PEPTIDE TRANSPORTER"/>
    <property type="match status" value="1"/>
</dbReference>
<evidence type="ECO:0000256" key="6">
    <source>
        <dbReference type="ARBA" id="ARBA00023136"/>
    </source>
</evidence>
<feature type="transmembrane region" description="Helical" evidence="7">
    <location>
        <begin position="186"/>
        <end position="208"/>
    </location>
</feature>
<dbReference type="InterPro" id="IPR003706">
    <property type="entry name" value="CstA_N"/>
</dbReference>
<dbReference type="InterPro" id="IPR051605">
    <property type="entry name" value="CstA"/>
</dbReference>
<proteinExistence type="inferred from homology"/>
<feature type="transmembrane region" description="Helical" evidence="7">
    <location>
        <begin position="324"/>
        <end position="345"/>
    </location>
</feature>
<evidence type="ECO:0000256" key="4">
    <source>
        <dbReference type="ARBA" id="ARBA00022692"/>
    </source>
</evidence>
<keyword evidence="10" id="KW-1185">Reference proteome</keyword>
<gene>
    <name evidence="9" type="ORF">K8352_10865</name>
</gene>
<feature type="transmembrane region" description="Helical" evidence="7">
    <location>
        <begin position="391"/>
        <end position="412"/>
    </location>
</feature>
<evidence type="ECO:0000313" key="10">
    <source>
        <dbReference type="Proteomes" id="UP001200642"/>
    </source>
</evidence>
<comment type="subcellular location">
    <subcellularLocation>
        <location evidence="1">Cell membrane</location>
        <topology evidence="1">Multi-pass membrane protein</topology>
    </subcellularLocation>
</comment>
<feature type="transmembrane region" description="Helical" evidence="7">
    <location>
        <begin position="126"/>
        <end position="146"/>
    </location>
</feature>
<evidence type="ECO:0000256" key="5">
    <source>
        <dbReference type="ARBA" id="ARBA00022989"/>
    </source>
</evidence>
<feature type="domain" description="CstA N-terminal" evidence="8">
    <location>
        <begin position="163"/>
        <end position="317"/>
    </location>
</feature>
<accession>A0AAE3JPP2</accession>
<evidence type="ECO:0000256" key="3">
    <source>
        <dbReference type="ARBA" id="ARBA00022475"/>
    </source>
</evidence>